<keyword evidence="6" id="KW-1185">Reference proteome</keyword>
<dbReference type="GO" id="GO:0043190">
    <property type="term" value="C:ATP-binding cassette (ABC) transporter complex"/>
    <property type="evidence" value="ECO:0007669"/>
    <property type="project" value="InterPro"/>
</dbReference>
<dbReference type="SUPFAM" id="SSF53850">
    <property type="entry name" value="Periplasmic binding protein-like II"/>
    <property type="match status" value="1"/>
</dbReference>
<reference evidence="4 6" key="2">
    <citation type="submission" date="2022-10" db="EMBL/GenBank/DDBJ databases">
        <title>The complete genomes of actinobacterial strains from the NBC collection.</title>
        <authorList>
            <person name="Joergensen T.S."/>
            <person name="Alvarez Arevalo M."/>
            <person name="Sterndorff E.B."/>
            <person name="Faurdal D."/>
            <person name="Vuksanovic O."/>
            <person name="Mourched A.-S."/>
            <person name="Charusanti P."/>
            <person name="Shaw S."/>
            <person name="Blin K."/>
            <person name="Weber T."/>
        </authorList>
    </citation>
    <scope>NUCLEOTIDE SEQUENCE [LARGE SCALE GENOMIC DNA]</scope>
    <source>
        <strain evidence="4 6">NBC 01769</strain>
    </source>
</reference>
<feature type="chain" id="PRO_5039151109" evidence="1">
    <location>
        <begin position="22"/>
        <end position="566"/>
    </location>
</feature>
<dbReference type="RefSeq" id="WP_244318337.1">
    <property type="nucleotide sequence ID" value="NZ_CP109114.1"/>
</dbReference>
<evidence type="ECO:0000313" key="4">
    <source>
        <dbReference type="EMBL" id="WSC13518.1"/>
    </source>
</evidence>
<dbReference type="EMBL" id="CP109114">
    <property type="protein sequence ID" value="WSC13518.1"/>
    <property type="molecule type" value="Genomic_DNA"/>
</dbReference>
<dbReference type="Gene3D" id="3.90.76.10">
    <property type="entry name" value="Dipeptide-binding Protein, Domain 1"/>
    <property type="match status" value="1"/>
</dbReference>
<dbReference type="Pfam" id="PF00496">
    <property type="entry name" value="SBP_bac_5"/>
    <property type="match status" value="1"/>
</dbReference>
<dbReference type="EMBL" id="VIWW01000001">
    <property type="protein sequence ID" value="TWG05462.1"/>
    <property type="molecule type" value="Genomic_DNA"/>
</dbReference>
<dbReference type="GO" id="GO:0042597">
    <property type="term" value="C:periplasmic space"/>
    <property type="evidence" value="ECO:0007669"/>
    <property type="project" value="UniProtKB-ARBA"/>
</dbReference>
<name>A0A561V1F9_9ACTN</name>
<dbReference type="PANTHER" id="PTHR30290:SF65">
    <property type="entry name" value="MONOACYL PHOSPHATIDYLINOSITOL TETRAMANNOSIDE-BINDING PROTEIN LPQW-RELATED"/>
    <property type="match status" value="1"/>
</dbReference>
<feature type="signal peptide" evidence="1">
    <location>
        <begin position="1"/>
        <end position="21"/>
    </location>
</feature>
<sequence length="566" mass="61524">MRRIALSGLAFAAAASLVLTGCSGGDTDNSGQKKSKGATSENEVLTSYNPQPASNLKQGGKLTLPIVEIPDQLNPANGNASLYTSKIAWFYQPQLSFNDPKGNVTYNEDYLTDVKQATVDGKTQVTYDINPKAKWNDGQEIDWTAFRDTWSAQNGKNKEYDVSSTDGYSSITSVKKGKDAKQAIVTFDGPFVYWKSLFYNLVNPHIAKASAFNKAYVSNPHPEWGAGPYTISKFDAKGGTVSYKPNPKWWGAAPHLDEFTFVQMESSASINAFKNGQIDGVQAANAEELNQVKGVKGTELRRGTTTSNNLLVFNSTSPQLKDPAVRKALMEGIDRSQLAKITFQGLGYTEPLPGSFTLFPFQKGYADNFGKLVKFDAATAKKDLDAAGWKVGSDGVRAKDGKKLELTFPTIGDSSTVKARATAIAQMMKDIGIKLEIKAHPSADFNKVFTERSFDIFGMGFISSDPNGMLYICQMYCSDSTLNVSRSVPKSMDKATKAVTNLPTLDEQLDAGNKAELEAMGTYGIMPIHNGPTIWAVKKGLANYGAAQFYGHYGVMGPPELIGWQK</sequence>
<dbReference type="InterPro" id="IPR039424">
    <property type="entry name" value="SBP_5"/>
</dbReference>
<evidence type="ECO:0000259" key="2">
    <source>
        <dbReference type="Pfam" id="PF00496"/>
    </source>
</evidence>
<dbReference type="InterPro" id="IPR030678">
    <property type="entry name" value="Peptide/Ni-bd"/>
</dbReference>
<dbReference type="Proteomes" id="UP000318186">
    <property type="component" value="Unassembled WGS sequence"/>
</dbReference>
<evidence type="ECO:0000313" key="6">
    <source>
        <dbReference type="Proteomes" id="UP001330827"/>
    </source>
</evidence>
<keyword evidence="1" id="KW-0732">Signal</keyword>
<dbReference type="PIRSF" id="PIRSF002741">
    <property type="entry name" value="MppA"/>
    <property type="match status" value="1"/>
</dbReference>
<dbReference type="PANTHER" id="PTHR30290">
    <property type="entry name" value="PERIPLASMIC BINDING COMPONENT OF ABC TRANSPORTER"/>
    <property type="match status" value="1"/>
</dbReference>
<reference evidence="3 5" key="1">
    <citation type="submission" date="2019-06" db="EMBL/GenBank/DDBJ databases">
        <title>Sequencing the genomes of 1000 actinobacteria strains.</title>
        <authorList>
            <person name="Klenk H.-P."/>
        </authorList>
    </citation>
    <scope>NUCLEOTIDE SEQUENCE [LARGE SCALE GENOMIC DNA]</scope>
    <source>
        <strain evidence="3 5">DSM 42059</strain>
    </source>
</reference>
<dbReference type="GO" id="GO:1904680">
    <property type="term" value="F:peptide transmembrane transporter activity"/>
    <property type="evidence" value="ECO:0007669"/>
    <property type="project" value="TreeGrafter"/>
</dbReference>
<dbReference type="CDD" id="cd08501">
    <property type="entry name" value="PBP2_Lpqw"/>
    <property type="match status" value="1"/>
</dbReference>
<dbReference type="InterPro" id="IPR000914">
    <property type="entry name" value="SBP_5_dom"/>
</dbReference>
<evidence type="ECO:0000256" key="1">
    <source>
        <dbReference type="SAM" id="SignalP"/>
    </source>
</evidence>
<accession>A0A561V1F9</accession>
<dbReference type="Proteomes" id="UP001330827">
    <property type="component" value="Chromosome"/>
</dbReference>
<dbReference type="PROSITE" id="PS51257">
    <property type="entry name" value="PROKAR_LIPOPROTEIN"/>
    <property type="match status" value="1"/>
</dbReference>
<gene>
    <name evidence="3" type="ORF">FHX80_113939</name>
    <name evidence="4" type="ORF">OIE64_12215</name>
</gene>
<organism evidence="3 5">
    <name type="scientific">Streptomyces brevispora</name>
    <dbReference type="NCBI Taxonomy" id="887462"/>
    <lineage>
        <taxon>Bacteria</taxon>
        <taxon>Bacillati</taxon>
        <taxon>Actinomycetota</taxon>
        <taxon>Actinomycetes</taxon>
        <taxon>Kitasatosporales</taxon>
        <taxon>Streptomycetaceae</taxon>
        <taxon>Streptomyces</taxon>
    </lineage>
</organism>
<proteinExistence type="predicted"/>
<protein>
    <submittedName>
        <fullName evidence="4">ABC transporter family substrate-binding protein</fullName>
    </submittedName>
    <submittedName>
        <fullName evidence="3">Peptide/nickel transport system substrate-binding protein</fullName>
    </submittedName>
</protein>
<dbReference type="Gene3D" id="3.10.105.10">
    <property type="entry name" value="Dipeptide-binding Protein, Domain 3"/>
    <property type="match status" value="1"/>
</dbReference>
<evidence type="ECO:0000313" key="5">
    <source>
        <dbReference type="Proteomes" id="UP000318186"/>
    </source>
</evidence>
<feature type="domain" description="Solute-binding protein family 5" evidence="2">
    <location>
        <begin position="119"/>
        <end position="478"/>
    </location>
</feature>
<dbReference type="AlphaFoldDB" id="A0A561V1F9"/>
<evidence type="ECO:0000313" key="3">
    <source>
        <dbReference type="EMBL" id="TWG05462.1"/>
    </source>
</evidence>
<dbReference type="GO" id="GO:0015833">
    <property type="term" value="P:peptide transport"/>
    <property type="evidence" value="ECO:0007669"/>
    <property type="project" value="TreeGrafter"/>
</dbReference>